<proteinExistence type="predicted"/>
<evidence type="ECO:0000313" key="3">
    <source>
        <dbReference type="Proteomes" id="UP000029389"/>
    </source>
</evidence>
<dbReference type="SUPFAM" id="SSF56112">
    <property type="entry name" value="Protein kinase-like (PK-like)"/>
    <property type="match status" value="1"/>
</dbReference>
<gene>
    <name evidence="2" type="ORF">DJ93_4518</name>
</gene>
<dbReference type="RefSeq" id="WP_052109611.1">
    <property type="nucleotide sequence ID" value="NZ_JMQC01000008.1"/>
</dbReference>
<dbReference type="AlphaFoldDB" id="A0A090YLP4"/>
<dbReference type="PATRIC" id="fig|1405.8.peg.4651"/>
<dbReference type="Gene3D" id="3.90.1200.10">
    <property type="match status" value="1"/>
</dbReference>
<sequence length="103" mass="11177">MPIPFMREDARQSVSTSFESYVNKRSHFDFTPCLVHGDFGMTNILYSSVKKEISGVIDFGGVSIGDPAYDFAGILASYGLVGKEMGLYVGDGYGLGGTIKFED</sequence>
<dbReference type="Pfam" id="PF01636">
    <property type="entry name" value="APH"/>
    <property type="match status" value="1"/>
</dbReference>
<dbReference type="InterPro" id="IPR011009">
    <property type="entry name" value="Kinase-like_dom_sf"/>
</dbReference>
<dbReference type="Proteomes" id="UP000029389">
    <property type="component" value="Unassembled WGS sequence"/>
</dbReference>
<accession>A0A090YLP4</accession>
<evidence type="ECO:0000259" key="1">
    <source>
        <dbReference type="Pfam" id="PF01636"/>
    </source>
</evidence>
<feature type="domain" description="Aminoglycoside phosphotransferase" evidence="1">
    <location>
        <begin position="22"/>
        <end position="79"/>
    </location>
</feature>
<organism evidence="2 3">
    <name type="scientific">Bacillus clarus</name>
    <dbReference type="NCBI Taxonomy" id="2338372"/>
    <lineage>
        <taxon>Bacteria</taxon>
        <taxon>Bacillati</taxon>
        <taxon>Bacillota</taxon>
        <taxon>Bacilli</taxon>
        <taxon>Bacillales</taxon>
        <taxon>Bacillaceae</taxon>
        <taxon>Bacillus</taxon>
        <taxon>Bacillus cereus group</taxon>
    </lineage>
</organism>
<protein>
    <submittedName>
        <fullName evidence="2">Phosphotransferase enzyme family protein</fullName>
    </submittedName>
</protein>
<dbReference type="EMBL" id="JMQC01000008">
    <property type="protein sequence ID" value="KFM99748.1"/>
    <property type="molecule type" value="Genomic_DNA"/>
</dbReference>
<evidence type="ECO:0000313" key="2">
    <source>
        <dbReference type="EMBL" id="KFM99748.1"/>
    </source>
</evidence>
<comment type="caution">
    <text evidence="2">The sequence shown here is derived from an EMBL/GenBank/DDBJ whole genome shotgun (WGS) entry which is preliminary data.</text>
</comment>
<reference evidence="2 3" key="1">
    <citation type="submission" date="2014-04" db="EMBL/GenBank/DDBJ databases">
        <authorList>
            <person name="Bishop-Lilly K.A."/>
            <person name="Broomall S.M."/>
            <person name="Chain P.S."/>
            <person name="Chertkov O."/>
            <person name="Coyne S.R."/>
            <person name="Daligault H.E."/>
            <person name="Davenport K.W."/>
            <person name="Erkkila T."/>
            <person name="Frey K.G."/>
            <person name="Gibbons H.S."/>
            <person name="Gu W."/>
            <person name="Jaissle J."/>
            <person name="Johnson S.L."/>
            <person name="Koroleva G.I."/>
            <person name="Ladner J.T."/>
            <person name="Lo C.-C."/>
            <person name="Minogue T.D."/>
            <person name="Munk C."/>
            <person name="Palacios G.F."/>
            <person name="Redden C.L."/>
            <person name="Rosenzweig C.N."/>
            <person name="Scholz M.B."/>
            <person name="Teshima H."/>
            <person name="Xu Y."/>
        </authorList>
    </citation>
    <scope>NUCLEOTIDE SEQUENCE [LARGE SCALE GENOMIC DNA]</scope>
    <source>
        <strain evidence="2 3">BHP</strain>
    </source>
</reference>
<dbReference type="InterPro" id="IPR002575">
    <property type="entry name" value="Aminoglycoside_PTrfase"/>
</dbReference>
<keyword evidence="2" id="KW-0808">Transferase</keyword>
<dbReference type="GO" id="GO:0016740">
    <property type="term" value="F:transferase activity"/>
    <property type="evidence" value="ECO:0007669"/>
    <property type="project" value="UniProtKB-KW"/>
</dbReference>
<name>A0A090YLP4_9BACI</name>